<sequence>MQNYPARNISTADGQVNVLQITDLHLSDIARCGDVRCCHQRFEAVLAQALAEPIRCDLILVTGDLVSKIQPHIYDHIFSVLDATTIPFACIAGNHDVTDERDSTVPFSERTLVAKVADARLLNQHAIVSEHWQILLIDSSVPGKISGELADADIAWLDAQLTACPKPALIALHHHIIPMQSAWIDVHIAKNVSPFWQQLRAHPQVKAIVSGHTHQEKVYTHNGVTVYSTPSTCYQFKPLVDDFAYDEQAKPGWRWLQLANNGQVASWVKRLDT</sequence>
<evidence type="ECO:0000313" key="7">
    <source>
        <dbReference type="Proteomes" id="UP001501787"/>
    </source>
</evidence>
<protein>
    <submittedName>
        <fullName evidence="6">3',5'-cyclic-AMP phosphodiesterase</fullName>
    </submittedName>
</protein>
<keyword evidence="3" id="KW-0408">Iron</keyword>
<dbReference type="Gene3D" id="3.60.21.10">
    <property type="match status" value="1"/>
</dbReference>
<keyword evidence="2" id="KW-0378">Hydrolase</keyword>
<proteinExistence type="inferred from homology"/>
<dbReference type="InterPro" id="IPR050884">
    <property type="entry name" value="CNP_phosphodiesterase-III"/>
</dbReference>
<accession>A0ABP3FTP9</accession>
<evidence type="ECO:0000259" key="5">
    <source>
        <dbReference type="Pfam" id="PF00149"/>
    </source>
</evidence>
<dbReference type="PANTHER" id="PTHR42988">
    <property type="entry name" value="PHOSPHOHYDROLASE"/>
    <property type="match status" value="1"/>
</dbReference>
<comment type="caution">
    <text evidence="6">The sequence shown here is derived from an EMBL/GenBank/DDBJ whole genome shotgun (WGS) entry which is preliminary data.</text>
</comment>
<keyword evidence="1" id="KW-0479">Metal-binding</keyword>
<dbReference type="Pfam" id="PF00149">
    <property type="entry name" value="Metallophos"/>
    <property type="match status" value="1"/>
</dbReference>
<gene>
    <name evidence="6" type="primary">cpdA</name>
    <name evidence="6" type="ORF">GCM10009129_20930</name>
</gene>
<evidence type="ECO:0000256" key="1">
    <source>
        <dbReference type="ARBA" id="ARBA00022723"/>
    </source>
</evidence>
<feature type="domain" description="Calcineurin-like phosphoesterase" evidence="5">
    <location>
        <begin position="17"/>
        <end position="215"/>
    </location>
</feature>
<evidence type="ECO:0000313" key="6">
    <source>
        <dbReference type="EMBL" id="GAA0322906.1"/>
    </source>
</evidence>
<evidence type="ECO:0000256" key="2">
    <source>
        <dbReference type="ARBA" id="ARBA00022801"/>
    </source>
</evidence>
<organism evidence="6 7">
    <name type="scientific">Psychrobacter aestuarii</name>
    <dbReference type="NCBI Taxonomy" id="556327"/>
    <lineage>
        <taxon>Bacteria</taxon>
        <taxon>Pseudomonadati</taxon>
        <taxon>Pseudomonadota</taxon>
        <taxon>Gammaproteobacteria</taxon>
        <taxon>Moraxellales</taxon>
        <taxon>Moraxellaceae</taxon>
        <taxon>Psychrobacter</taxon>
    </lineage>
</organism>
<dbReference type="PANTHER" id="PTHR42988:SF2">
    <property type="entry name" value="CYCLIC NUCLEOTIDE PHOSPHODIESTERASE CBUA0032-RELATED"/>
    <property type="match status" value="1"/>
</dbReference>
<evidence type="ECO:0000256" key="4">
    <source>
        <dbReference type="ARBA" id="ARBA00025742"/>
    </source>
</evidence>
<dbReference type="SUPFAM" id="SSF56300">
    <property type="entry name" value="Metallo-dependent phosphatases"/>
    <property type="match status" value="1"/>
</dbReference>
<dbReference type="EMBL" id="BAAAFR010000008">
    <property type="protein sequence ID" value="GAA0322906.1"/>
    <property type="molecule type" value="Genomic_DNA"/>
</dbReference>
<dbReference type="Proteomes" id="UP001501787">
    <property type="component" value="Unassembled WGS sequence"/>
</dbReference>
<dbReference type="InterPro" id="IPR004843">
    <property type="entry name" value="Calcineurin-like_PHP"/>
</dbReference>
<dbReference type="RefSeq" id="WP_201504635.1">
    <property type="nucleotide sequence ID" value="NZ_BAAAFR010000008.1"/>
</dbReference>
<keyword evidence="7" id="KW-1185">Reference proteome</keyword>
<evidence type="ECO:0000256" key="3">
    <source>
        <dbReference type="ARBA" id="ARBA00023004"/>
    </source>
</evidence>
<comment type="similarity">
    <text evidence="4">Belongs to the cyclic nucleotide phosphodiesterase class-III family.</text>
</comment>
<dbReference type="InterPro" id="IPR029052">
    <property type="entry name" value="Metallo-depent_PP-like"/>
</dbReference>
<name>A0ABP3FTP9_9GAMM</name>
<reference evidence="7" key="1">
    <citation type="journal article" date="2019" name="Int. J. Syst. Evol. Microbiol.">
        <title>The Global Catalogue of Microorganisms (GCM) 10K type strain sequencing project: providing services to taxonomists for standard genome sequencing and annotation.</title>
        <authorList>
            <consortium name="The Broad Institute Genomics Platform"/>
            <consortium name="The Broad Institute Genome Sequencing Center for Infectious Disease"/>
            <person name="Wu L."/>
            <person name="Ma J."/>
        </authorList>
    </citation>
    <scope>NUCLEOTIDE SEQUENCE [LARGE SCALE GENOMIC DNA]</scope>
    <source>
        <strain evidence="7">JCM 16343</strain>
    </source>
</reference>